<dbReference type="AlphaFoldDB" id="A0A8T1ZPR5"/>
<dbReference type="InterPro" id="IPR001810">
    <property type="entry name" value="F-box_dom"/>
</dbReference>
<name>A0A8T1ZPR5_9BRAS</name>
<feature type="domain" description="F-box" evidence="1">
    <location>
        <begin position="1"/>
        <end position="49"/>
    </location>
</feature>
<accession>A0A8T1ZPR5</accession>
<protein>
    <submittedName>
        <fullName evidence="2">Leucine-rich repeat 2</fullName>
    </submittedName>
</protein>
<gene>
    <name evidence="2" type="ORF">ISN45_Aa05g028070</name>
</gene>
<dbReference type="Proteomes" id="UP000694240">
    <property type="component" value="Chromosome 10"/>
</dbReference>
<dbReference type="InterPro" id="IPR006566">
    <property type="entry name" value="FBD"/>
</dbReference>
<dbReference type="Pfam" id="PF24758">
    <property type="entry name" value="LRR_At5g56370"/>
    <property type="match status" value="1"/>
</dbReference>
<dbReference type="PANTHER" id="PTHR31293:SF12">
    <property type="entry name" value="RNI-LIKE SUPERFAMILY PROTEIN"/>
    <property type="match status" value="1"/>
</dbReference>
<dbReference type="InterPro" id="IPR055294">
    <property type="entry name" value="FBL60-like"/>
</dbReference>
<evidence type="ECO:0000313" key="3">
    <source>
        <dbReference type="Proteomes" id="UP000694240"/>
    </source>
</evidence>
<keyword evidence="3" id="KW-1185">Reference proteome</keyword>
<evidence type="ECO:0000259" key="1">
    <source>
        <dbReference type="PROSITE" id="PS50181"/>
    </source>
</evidence>
<reference evidence="2 3" key="1">
    <citation type="submission" date="2020-12" db="EMBL/GenBank/DDBJ databases">
        <title>Concerted genomic and epigenomic changes stabilize Arabidopsis allopolyploids.</title>
        <authorList>
            <person name="Chen Z."/>
        </authorList>
    </citation>
    <scope>NUCLEOTIDE SEQUENCE [LARGE SCALE GENOMIC DNA]</scope>
    <source>
        <strain evidence="2">Allo738</strain>
        <tissue evidence="2">Leaf</tissue>
    </source>
</reference>
<dbReference type="CDD" id="cd22160">
    <property type="entry name" value="F-box_AtFBL13-like"/>
    <property type="match status" value="1"/>
</dbReference>
<dbReference type="InterPro" id="IPR055411">
    <property type="entry name" value="LRR_FXL15/At3g58940/PEG3-like"/>
</dbReference>
<dbReference type="SMART" id="SM00579">
    <property type="entry name" value="FBD"/>
    <property type="match status" value="1"/>
</dbReference>
<comment type="caution">
    <text evidence="2">The sequence shown here is derived from an EMBL/GenBank/DDBJ whole genome shotgun (WGS) entry which is preliminary data.</text>
</comment>
<dbReference type="PROSITE" id="PS50181">
    <property type="entry name" value="FBOX"/>
    <property type="match status" value="1"/>
</dbReference>
<dbReference type="PANTHER" id="PTHR31293">
    <property type="entry name" value="RNI-LIKE SUPERFAMILY PROTEIN"/>
    <property type="match status" value="1"/>
</dbReference>
<organism evidence="2 3">
    <name type="scientific">Arabidopsis thaliana x Arabidopsis arenosa</name>
    <dbReference type="NCBI Taxonomy" id="1240361"/>
    <lineage>
        <taxon>Eukaryota</taxon>
        <taxon>Viridiplantae</taxon>
        <taxon>Streptophyta</taxon>
        <taxon>Embryophyta</taxon>
        <taxon>Tracheophyta</taxon>
        <taxon>Spermatophyta</taxon>
        <taxon>Magnoliopsida</taxon>
        <taxon>eudicotyledons</taxon>
        <taxon>Gunneridae</taxon>
        <taxon>Pentapetalae</taxon>
        <taxon>rosids</taxon>
        <taxon>malvids</taxon>
        <taxon>Brassicales</taxon>
        <taxon>Brassicaceae</taxon>
        <taxon>Camelineae</taxon>
        <taxon>Arabidopsis</taxon>
    </lineage>
</organism>
<sequence>MDRISNLPNEIICHIVSFLSAKDAAFALVLSKRWQNLFTIVPNLEFDTSVKNQGNLMEFADGVLALPASSRIRSSSLKFRRGVDPTHYDDLNRCICALLNRGILDLELDICAGRPYSLPLEVFTCKTLVKLELGGNYGGFVIDVVPENAFLPALETLVLTYIRFKDLRGCAFEKLLSACLVLKELVIKNMEWERWKWSGNLSSPTLQRLTISHGDCYQCEFTRINLDTPSLTYLYLSDFVPDDYPIVNLDSLVEAKLDLMLTVDHIYEGFVSDDDIISSNPTNLIKGLRNVEIMNLRSPNTFQAFSYFHEAIPVFENLYHLTTTCDDNGFCWEFLPFLLKKCPNLETLVINGPLHYDEDRPKSVCDCLSGYSFLLSCPLEVLQITDYSGTTGEVEQLKHFLEKLSCLRLVKLHCPKRHGGDKKKLLMLPRASSKCKIKVTFS</sequence>
<evidence type="ECO:0000313" key="2">
    <source>
        <dbReference type="EMBL" id="KAG7561387.1"/>
    </source>
</evidence>
<dbReference type="Pfam" id="PF00646">
    <property type="entry name" value="F-box"/>
    <property type="match status" value="1"/>
</dbReference>
<dbReference type="InterPro" id="IPR053781">
    <property type="entry name" value="F-box_AtFBL13-like"/>
</dbReference>
<dbReference type="EMBL" id="JAEFBK010000010">
    <property type="protein sequence ID" value="KAG7561387.1"/>
    <property type="molecule type" value="Genomic_DNA"/>
</dbReference>
<proteinExistence type="predicted"/>